<dbReference type="InterPro" id="IPR003795">
    <property type="entry name" value="DUF192"/>
</dbReference>
<accession>A0A432XB09</accession>
<dbReference type="InterPro" id="IPR038695">
    <property type="entry name" value="Saro_0823-like_sf"/>
</dbReference>
<keyword evidence="2" id="KW-1185">Reference proteome</keyword>
<dbReference type="Pfam" id="PF02643">
    <property type="entry name" value="DUF192"/>
    <property type="match status" value="1"/>
</dbReference>
<gene>
    <name evidence="1" type="ORF">CWE21_12965</name>
</gene>
<organism evidence="1 2">
    <name type="scientific">Pseudidiomarina aquimaris</name>
    <dbReference type="NCBI Taxonomy" id="641841"/>
    <lineage>
        <taxon>Bacteria</taxon>
        <taxon>Pseudomonadati</taxon>
        <taxon>Pseudomonadota</taxon>
        <taxon>Gammaproteobacteria</taxon>
        <taxon>Alteromonadales</taxon>
        <taxon>Idiomarinaceae</taxon>
        <taxon>Pseudidiomarina</taxon>
    </lineage>
</organism>
<dbReference type="Gene3D" id="2.60.120.1140">
    <property type="entry name" value="Protein of unknown function DUF192"/>
    <property type="match status" value="1"/>
</dbReference>
<sequence>MKYGRLLLHPEQFCLWHEVHVLTSFPQRLVGLLTQRGLPRGHAYWFPSCSAVHSWGMHFALDIIGLDRQQRIVEIRRNVQPSSVLRLKGVSSIIECEAGYPYPLESMCGRRVTFEEREVGYEGVI</sequence>
<proteinExistence type="predicted"/>
<protein>
    <recommendedName>
        <fullName evidence="3">DUF192 domain-containing protein</fullName>
    </recommendedName>
</protein>
<dbReference type="Proteomes" id="UP000286678">
    <property type="component" value="Unassembled WGS sequence"/>
</dbReference>
<dbReference type="EMBL" id="PIPT01000012">
    <property type="protein sequence ID" value="RUO45913.1"/>
    <property type="molecule type" value="Genomic_DNA"/>
</dbReference>
<dbReference type="AlphaFoldDB" id="A0A432XB09"/>
<reference evidence="2" key="1">
    <citation type="journal article" date="2018" name="Front. Microbiol.">
        <title>Genome-Based Analysis Reveals the Taxonomy and Diversity of the Family Idiomarinaceae.</title>
        <authorList>
            <person name="Liu Y."/>
            <person name="Lai Q."/>
            <person name="Shao Z."/>
        </authorList>
    </citation>
    <scope>NUCLEOTIDE SEQUENCE [LARGE SCALE GENOMIC DNA]</scope>
    <source>
        <strain evidence="2">SW15</strain>
    </source>
</reference>
<evidence type="ECO:0008006" key="3">
    <source>
        <dbReference type="Google" id="ProtNLM"/>
    </source>
</evidence>
<evidence type="ECO:0000313" key="2">
    <source>
        <dbReference type="Proteomes" id="UP000286678"/>
    </source>
</evidence>
<dbReference type="OrthoDB" id="9813379at2"/>
<name>A0A432XB09_9GAMM</name>
<dbReference type="RefSeq" id="WP_126834863.1">
    <property type="nucleotide sequence ID" value="NZ_PIPT01000012.1"/>
</dbReference>
<evidence type="ECO:0000313" key="1">
    <source>
        <dbReference type="EMBL" id="RUO45913.1"/>
    </source>
</evidence>
<comment type="caution">
    <text evidence="1">The sequence shown here is derived from an EMBL/GenBank/DDBJ whole genome shotgun (WGS) entry which is preliminary data.</text>
</comment>